<dbReference type="EMBL" id="MLYV02000468">
    <property type="protein sequence ID" value="PSR93786.1"/>
    <property type="molecule type" value="Genomic_DNA"/>
</dbReference>
<evidence type="ECO:0000256" key="1">
    <source>
        <dbReference type="ARBA" id="ARBA00006336"/>
    </source>
</evidence>
<comment type="similarity">
    <text evidence="2">Belongs to the AFG1 ATPase family.</text>
</comment>
<dbReference type="Gene3D" id="3.40.50.300">
    <property type="entry name" value="P-loop containing nucleotide triphosphate hydrolases"/>
    <property type="match status" value="1"/>
</dbReference>
<comment type="caution">
    <text evidence="6">The sequence shown here is derived from an EMBL/GenBank/DDBJ whole genome shotgun (WGS) entry which is preliminary data.</text>
</comment>
<dbReference type="NCBIfam" id="NF040713">
    <property type="entry name" value="ZapE"/>
    <property type="match status" value="1"/>
</dbReference>
<dbReference type="GO" id="GO:0005739">
    <property type="term" value="C:mitochondrion"/>
    <property type="evidence" value="ECO:0007669"/>
    <property type="project" value="TreeGrafter"/>
</dbReference>
<evidence type="ECO:0000256" key="2">
    <source>
        <dbReference type="ARBA" id="ARBA00010322"/>
    </source>
</evidence>
<evidence type="ECO:0000313" key="7">
    <source>
        <dbReference type="Proteomes" id="UP000186601"/>
    </source>
</evidence>
<dbReference type="PANTHER" id="PTHR12169">
    <property type="entry name" value="ATPASE N2B"/>
    <property type="match status" value="1"/>
</dbReference>
<keyword evidence="4" id="KW-0067">ATP-binding</keyword>
<dbReference type="Pfam" id="PF03969">
    <property type="entry name" value="AFG1_ATPase"/>
    <property type="match status" value="1"/>
</dbReference>
<dbReference type="AlphaFoldDB" id="A0A2R6PN04"/>
<proteinExistence type="inferred from homology"/>
<feature type="domain" description="Isochorismatase-like" evidence="5">
    <location>
        <begin position="268"/>
        <end position="411"/>
    </location>
</feature>
<dbReference type="PANTHER" id="PTHR12169:SF6">
    <property type="entry name" value="AFG1-LIKE ATPASE"/>
    <property type="match status" value="1"/>
</dbReference>
<dbReference type="Proteomes" id="UP000186601">
    <property type="component" value="Unassembled WGS sequence"/>
</dbReference>
<dbReference type="InterPro" id="IPR005654">
    <property type="entry name" value="ATPase_AFG1-like"/>
</dbReference>
<dbReference type="GO" id="GO:0016887">
    <property type="term" value="F:ATP hydrolysis activity"/>
    <property type="evidence" value="ECO:0007669"/>
    <property type="project" value="InterPro"/>
</dbReference>
<sequence>MIDVHKRIHAIKQKLGHSGGDVIEPVARDLANDAYVLCFDEFQVTDIADAMILRQLFEKLLNYGVVCVITSNRHPDELYKNGIQRSSFVPCIDILKERFEVTDLDSGTDYRRIPRTLSHVYYDPLTPENRREVDKIFGAYTSDPADPVIRNRKLETWGRTLLVPESTSKVAKFRFNDLCGKPLSAADYIEITKSFGTIFVMDIPKMGLHQKDLNGSLAVPEGRDIVPIINDLLSLPFALKLATKDHHPPDHISFASNHGPTARPFESFTQIVNPANPKETYSSRLWPDHCVQGTPGNALLPSLHLDKVDQVILKGCDPRVEMYSAFRSPLRDPPLESAVSDLARVLRAAGVTDVVVAGLAGDYCVKFSAMDSAEEGWRTVVVEDGLRCVHGRDGWEATKEELGAKGVEVVSLDWVKENLIPEKA</sequence>
<dbReference type="Pfam" id="PF00857">
    <property type="entry name" value="Isochorismatase"/>
    <property type="match status" value="1"/>
</dbReference>
<evidence type="ECO:0000256" key="4">
    <source>
        <dbReference type="ARBA" id="ARBA00022840"/>
    </source>
</evidence>
<evidence type="ECO:0000259" key="5">
    <source>
        <dbReference type="Pfam" id="PF00857"/>
    </source>
</evidence>
<protein>
    <recommendedName>
        <fullName evidence="5">Isochorismatase-like domain-containing protein</fullName>
    </recommendedName>
</protein>
<dbReference type="Gene3D" id="3.40.50.850">
    <property type="entry name" value="Isochorismatase-like"/>
    <property type="match status" value="1"/>
</dbReference>
<comment type="similarity">
    <text evidence="1">Belongs to the isochorismatase family.</text>
</comment>
<dbReference type="InterPro" id="IPR036380">
    <property type="entry name" value="Isochorismatase-like_sf"/>
</dbReference>
<dbReference type="InterPro" id="IPR027417">
    <property type="entry name" value="P-loop_NTPase"/>
</dbReference>
<dbReference type="OrthoDB" id="1739143at2759"/>
<keyword evidence="7" id="KW-1185">Reference proteome</keyword>
<gene>
    <name evidence="6" type="ORF">PHLCEN_2v4681</name>
</gene>
<keyword evidence="3" id="KW-0547">Nucleotide-binding</keyword>
<dbReference type="GO" id="GO:0005524">
    <property type="term" value="F:ATP binding"/>
    <property type="evidence" value="ECO:0007669"/>
    <property type="project" value="UniProtKB-KW"/>
</dbReference>
<name>A0A2R6PN04_9APHY</name>
<dbReference type="SUPFAM" id="SSF52540">
    <property type="entry name" value="P-loop containing nucleoside triphosphate hydrolases"/>
    <property type="match status" value="1"/>
</dbReference>
<accession>A0A2R6PN04</accession>
<organism evidence="6 7">
    <name type="scientific">Hermanssonia centrifuga</name>
    <dbReference type="NCBI Taxonomy" id="98765"/>
    <lineage>
        <taxon>Eukaryota</taxon>
        <taxon>Fungi</taxon>
        <taxon>Dikarya</taxon>
        <taxon>Basidiomycota</taxon>
        <taxon>Agaricomycotina</taxon>
        <taxon>Agaricomycetes</taxon>
        <taxon>Polyporales</taxon>
        <taxon>Meruliaceae</taxon>
        <taxon>Hermanssonia</taxon>
    </lineage>
</organism>
<evidence type="ECO:0000313" key="6">
    <source>
        <dbReference type="EMBL" id="PSR93786.1"/>
    </source>
</evidence>
<dbReference type="InterPro" id="IPR000868">
    <property type="entry name" value="Isochorismatase-like_dom"/>
</dbReference>
<dbReference type="GO" id="GO:0006515">
    <property type="term" value="P:protein quality control for misfolded or incompletely synthesized proteins"/>
    <property type="evidence" value="ECO:0007669"/>
    <property type="project" value="TreeGrafter"/>
</dbReference>
<evidence type="ECO:0000256" key="3">
    <source>
        <dbReference type="ARBA" id="ARBA00022741"/>
    </source>
</evidence>
<dbReference type="SUPFAM" id="SSF52499">
    <property type="entry name" value="Isochorismatase-like hydrolases"/>
    <property type="match status" value="1"/>
</dbReference>
<reference evidence="6 7" key="1">
    <citation type="submission" date="2018-02" db="EMBL/GenBank/DDBJ databases">
        <title>Genome sequence of the basidiomycete white-rot fungus Phlebia centrifuga.</title>
        <authorList>
            <person name="Granchi Z."/>
            <person name="Peng M."/>
            <person name="de Vries R.P."/>
            <person name="Hilden K."/>
            <person name="Makela M.R."/>
            <person name="Grigoriev I."/>
            <person name="Riley R."/>
        </authorList>
    </citation>
    <scope>NUCLEOTIDE SEQUENCE [LARGE SCALE GENOMIC DNA]</scope>
    <source>
        <strain evidence="6 7">FBCC195</strain>
    </source>
</reference>